<dbReference type="PANTHER" id="PTHR45711">
    <property type="entry name" value="CHLORIDE CHANNEL PROTEIN"/>
    <property type="match status" value="1"/>
</dbReference>
<feature type="transmembrane region" description="Helical" evidence="8">
    <location>
        <begin position="571"/>
        <end position="595"/>
    </location>
</feature>
<reference evidence="10" key="1">
    <citation type="journal article" date="2016" name="Nat. Commun.">
        <title>Genome analysis of three Pneumocystis species reveals adaptation mechanisms to life exclusively in mammalian hosts.</title>
        <authorList>
            <person name="Ma L."/>
            <person name="Chen Z."/>
            <person name="Huang D.W."/>
            <person name="Kutty G."/>
            <person name="Ishihara M."/>
            <person name="Wang H."/>
            <person name="Abouelleil A."/>
            <person name="Bishop L."/>
            <person name="Davey E."/>
            <person name="Deng R."/>
            <person name="Deng X."/>
            <person name="Fan L."/>
            <person name="Fantoni G."/>
            <person name="Fitzgerald M."/>
            <person name="Gogineni E."/>
            <person name="Goldberg J.M."/>
            <person name="Handley G."/>
            <person name="Hu X."/>
            <person name="Huber C."/>
            <person name="Jiao X."/>
            <person name="Jones K."/>
            <person name="Levin J.Z."/>
            <person name="Liu Y."/>
            <person name="Macdonald P."/>
            <person name="Melnikov A."/>
            <person name="Raley C."/>
            <person name="Sassi M."/>
            <person name="Sherman B.T."/>
            <person name="Song X."/>
            <person name="Sykes S."/>
            <person name="Tran B."/>
            <person name="Walsh L."/>
            <person name="Xia Y."/>
            <person name="Yang J."/>
            <person name="Young S."/>
            <person name="Zeng Q."/>
            <person name="Zheng X."/>
            <person name="Stephens R."/>
            <person name="Nusbaum C."/>
            <person name="Birren B.W."/>
            <person name="Azadi P."/>
            <person name="Lempicki R.A."/>
            <person name="Cuomo C.A."/>
            <person name="Kovacs J.A."/>
        </authorList>
    </citation>
    <scope>NUCLEOTIDE SEQUENCE [LARGE SCALE GENOMIC DNA]</scope>
    <source>
        <strain evidence="10">B80</strain>
    </source>
</reference>
<dbReference type="GeneID" id="28935957"/>
<dbReference type="CDD" id="cd03684">
    <property type="entry name" value="ClC_3_like"/>
    <property type="match status" value="1"/>
</dbReference>
<evidence type="ECO:0008006" key="11">
    <source>
        <dbReference type="Google" id="ProtNLM"/>
    </source>
</evidence>
<dbReference type="Proteomes" id="UP000054454">
    <property type="component" value="Unassembled WGS sequence"/>
</dbReference>
<dbReference type="OrthoDB" id="44789at2759"/>
<dbReference type="GO" id="GO:0005769">
    <property type="term" value="C:early endosome"/>
    <property type="evidence" value="ECO:0007669"/>
    <property type="project" value="TreeGrafter"/>
</dbReference>
<evidence type="ECO:0000256" key="3">
    <source>
        <dbReference type="ARBA" id="ARBA00022692"/>
    </source>
</evidence>
<feature type="transmembrane region" description="Helical" evidence="8">
    <location>
        <begin position="639"/>
        <end position="662"/>
    </location>
</feature>
<dbReference type="GO" id="GO:0005247">
    <property type="term" value="F:voltage-gated chloride channel activity"/>
    <property type="evidence" value="ECO:0007669"/>
    <property type="project" value="TreeGrafter"/>
</dbReference>
<gene>
    <name evidence="9" type="ORF">T552_01164</name>
</gene>
<evidence type="ECO:0000256" key="5">
    <source>
        <dbReference type="ARBA" id="ARBA00023065"/>
    </source>
</evidence>
<dbReference type="RefSeq" id="XP_018226401.1">
    <property type="nucleotide sequence ID" value="XM_018369755.1"/>
</dbReference>
<proteinExistence type="predicted"/>
<keyword evidence="3 8" id="KW-0812">Transmembrane</keyword>
<dbReference type="Gene3D" id="1.10.3080.10">
    <property type="entry name" value="Clc chloride channel"/>
    <property type="match status" value="1"/>
</dbReference>
<accession>A0A0W4ZLF1</accession>
<keyword evidence="4 8" id="KW-1133">Transmembrane helix</keyword>
<feature type="transmembrane region" description="Helical" evidence="8">
    <location>
        <begin position="239"/>
        <end position="259"/>
    </location>
</feature>
<evidence type="ECO:0000256" key="8">
    <source>
        <dbReference type="SAM" id="Phobius"/>
    </source>
</evidence>
<keyword evidence="5" id="KW-0406">Ion transport</keyword>
<feature type="transmembrane region" description="Helical" evidence="8">
    <location>
        <begin position="373"/>
        <end position="397"/>
    </location>
</feature>
<dbReference type="Pfam" id="PF00654">
    <property type="entry name" value="Voltage_CLC"/>
    <property type="match status" value="1"/>
</dbReference>
<keyword evidence="6 8" id="KW-0472">Membrane</keyword>
<dbReference type="AlphaFoldDB" id="A0A0W4ZLF1"/>
<keyword evidence="2" id="KW-0813">Transport</keyword>
<name>A0A0W4ZLF1_PNEC8</name>
<dbReference type="InterPro" id="IPR014743">
    <property type="entry name" value="Cl-channel_core"/>
</dbReference>
<feature type="transmembrane region" description="Helical" evidence="8">
    <location>
        <begin position="147"/>
        <end position="165"/>
    </location>
</feature>
<keyword evidence="7" id="KW-0868">Chloride</keyword>
<dbReference type="InterPro" id="IPR001807">
    <property type="entry name" value="ClC"/>
</dbReference>
<dbReference type="PANTHER" id="PTHR45711:SF3">
    <property type="entry name" value="CLC CHANNEL"/>
    <property type="match status" value="1"/>
</dbReference>
<evidence type="ECO:0000256" key="7">
    <source>
        <dbReference type="ARBA" id="ARBA00023214"/>
    </source>
</evidence>
<organism evidence="9 10">
    <name type="scientific">Pneumocystis carinii (strain B80)</name>
    <name type="common">Rat pneumocystis pneumonia agent</name>
    <name type="synonym">Pneumocystis carinii f. sp. carinii</name>
    <dbReference type="NCBI Taxonomy" id="1408658"/>
    <lineage>
        <taxon>Eukaryota</taxon>
        <taxon>Fungi</taxon>
        <taxon>Dikarya</taxon>
        <taxon>Ascomycota</taxon>
        <taxon>Taphrinomycotina</taxon>
        <taxon>Pneumocystomycetes</taxon>
        <taxon>Pneumocystaceae</taxon>
        <taxon>Pneumocystis</taxon>
    </lineage>
</organism>
<feature type="transmembrane region" description="Helical" evidence="8">
    <location>
        <begin position="615"/>
        <end position="632"/>
    </location>
</feature>
<evidence type="ECO:0000256" key="2">
    <source>
        <dbReference type="ARBA" id="ARBA00022448"/>
    </source>
</evidence>
<evidence type="ECO:0000313" key="9">
    <source>
        <dbReference type="EMBL" id="KTW29208.1"/>
    </source>
</evidence>
<dbReference type="FunFam" id="1.10.3080.10:FF:000013">
    <property type="entry name" value="Voltage-gated chloride channel (ClcA)"/>
    <property type="match status" value="1"/>
</dbReference>
<dbReference type="SUPFAM" id="SSF54631">
    <property type="entry name" value="CBS-domain pair"/>
    <property type="match status" value="1"/>
</dbReference>
<feature type="transmembrane region" description="Helical" evidence="8">
    <location>
        <begin position="447"/>
        <end position="468"/>
    </location>
</feature>
<evidence type="ECO:0000256" key="1">
    <source>
        <dbReference type="ARBA" id="ARBA00004141"/>
    </source>
</evidence>
<feature type="transmembrane region" description="Helical" evidence="8">
    <location>
        <begin position="544"/>
        <end position="564"/>
    </location>
</feature>
<protein>
    <recommendedName>
        <fullName evidence="11">Chloride channel protein</fullName>
    </recommendedName>
</protein>
<dbReference type="PRINTS" id="PR00762">
    <property type="entry name" value="CLCHANNEL"/>
</dbReference>
<dbReference type="EMBL" id="LFVZ01000005">
    <property type="protein sequence ID" value="KTW29208.1"/>
    <property type="molecule type" value="Genomic_DNA"/>
</dbReference>
<dbReference type="SUPFAM" id="SSF81340">
    <property type="entry name" value="Clc chloride channel"/>
    <property type="match status" value="1"/>
</dbReference>
<evidence type="ECO:0000256" key="6">
    <source>
        <dbReference type="ARBA" id="ARBA00023136"/>
    </source>
</evidence>
<keyword evidence="10" id="KW-1185">Reference proteome</keyword>
<feature type="transmembrane region" description="Helical" evidence="8">
    <location>
        <begin position="317"/>
        <end position="337"/>
    </location>
</feature>
<sequence length="860" mass="96823">MEDQYDFEAFKKSNKHQYIKQDISNISSNATETTYLISPSAKKNIKNYGGIQQYSTVPQLNEDKFSSFSRTKMFCSSFHKKFSKKIFNRAFEDEDHRNLNGEHIWYDNYNAIDWIHDTIKDATRAKKLRSIRGIRGWIRNTFDASQGWILVFFTGFITSCLAYVIDVVEAIFFDWKFGYCSDNWWSNKVKCCKSFDGKLHGILLSFITGNIDDLVGCKQWNTWGKHFKFPEKQQHIVDYLVYIAIALFFALISAQLTMTTRTTFPVSMKNSSENLSQNNSTKKKNNSKVEKVAYMASGSGIPEVKTILSGFTIHKFLGLRTLVVKVVGLTLSVASGLNLGKEGPFVHIACCIGNIACRLFNKYNYNDGKRRELLSAASAAGVAVAFGAPIGGVLFSLEEVSYFFPSKTMWRSFFCAMVAAITLKILNPYGTGKVVLLETHYSHEWHYLELIIFLFLGLFGGLYGSLFCKLNIRWAKTFRRLSFIKKHPTFEVFIVTLLTAIISYHNPYTKLGGTELVSHLLKECNNNELNEGLCPENKLMIPKVTMLLILALIIKGSFTIVTFGTKIPAGIFIPTMAVGTLFGRFVGLIVQFFYYTYPSAYIFSKCPLGDPNECIVPGVYSMVGAAATLAGVTRMTVSLAVIMFELTGSLSYVMPFMLSILVSKWVADAIEPQGIYDLLIDLNEYPYLDTKSKYTFSSYLSELLPPPITVYHTTIDLSFNSTVSYTKLRDMLEYVKNEGYIDGGFPIVYNKTLIGYIAAHELEQALDTIKSSVSNKDIEKIGCYLMPFGITDSSSSLDTGTSYFLQNPADLRSYVDKAPISLNKEAPMELVFEMFSKLGLRYLCILDGAEFVGVVSVDLF</sequence>
<dbReference type="GO" id="GO:0005886">
    <property type="term" value="C:plasma membrane"/>
    <property type="evidence" value="ECO:0007669"/>
    <property type="project" value="TreeGrafter"/>
</dbReference>
<dbReference type="InterPro" id="IPR046342">
    <property type="entry name" value="CBS_dom_sf"/>
</dbReference>
<dbReference type="VEuPathDB" id="FungiDB:T552_01164"/>
<comment type="subcellular location">
    <subcellularLocation>
        <location evidence="1">Membrane</location>
        <topology evidence="1">Multi-pass membrane protein</topology>
    </subcellularLocation>
</comment>
<dbReference type="GO" id="GO:0005794">
    <property type="term" value="C:Golgi apparatus"/>
    <property type="evidence" value="ECO:0007669"/>
    <property type="project" value="TreeGrafter"/>
</dbReference>
<feature type="transmembrane region" description="Helical" evidence="8">
    <location>
        <begin position="489"/>
        <end position="506"/>
    </location>
</feature>
<comment type="caution">
    <text evidence="9">The sequence shown here is derived from an EMBL/GenBank/DDBJ whole genome shotgun (WGS) entry which is preliminary data.</text>
</comment>
<evidence type="ECO:0000313" key="10">
    <source>
        <dbReference type="Proteomes" id="UP000054454"/>
    </source>
</evidence>
<evidence type="ECO:0000256" key="4">
    <source>
        <dbReference type="ARBA" id="ARBA00022989"/>
    </source>
</evidence>